<dbReference type="Gene3D" id="3.40.50.300">
    <property type="entry name" value="P-loop containing nucleotide triphosphate hydrolases"/>
    <property type="match status" value="1"/>
</dbReference>
<sequence length="516" mass="57905">MKIEDLPRPRNYKPGTGNNRYARFIGDWLGLERTEVLDDIAESLDEHGQTLVVGGNGLGKSYDASALGIAALYCNPNTVVPITAGNGDTLKNSIWKPIKSLWRNSELPGDYKDNDRSLHTGFDDEWFLECHSPKYPDDLEGDHNANVIYIIEEADKPGLTAEHIDSARSTLAEGDHILVLCNPPTDETNIVYELEQRDSWNVLRYPTWESRNARADRGLTDRPKIGGLSGVGKMKDDWAEYHDEEWPGIDQVIEWSSPYLTEDGEPTVRETVAEEDNPDFRTDLHEKWYKRRAGVMPPQGASKWRPFSISDVRAAYKRTEFRDGACNTAGLDVARSNDETVLSGKHGQHIRVHYNEKGTNHVKQKEAIRAELLDLNGPEIAVDAVGEGSGLADELDMHFSSVHRFSNGATARDDEEYRDCWAEALALFGEFLDNGGVIHNDRLREELMAAARVVEFDDKTLRSRGGDVIEATPKEEIKEQLGHSPDYLDSALMANWVDLAKETHRVVKPSVTEPII</sequence>
<evidence type="ECO:0000313" key="2">
    <source>
        <dbReference type="Proteomes" id="UP000011648"/>
    </source>
</evidence>
<name>L9ZYS2_9EURY</name>
<dbReference type="Proteomes" id="UP000011648">
    <property type="component" value="Unassembled WGS sequence"/>
</dbReference>
<protein>
    <submittedName>
        <fullName evidence="1">Uncharacterized protein</fullName>
    </submittedName>
</protein>
<dbReference type="Gene3D" id="3.30.420.240">
    <property type="match status" value="1"/>
</dbReference>
<dbReference type="InterPro" id="IPR027417">
    <property type="entry name" value="P-loop_NTPase"/>
</dbReference>
<comment type="caution">
    <text evidence="1">The sequence shown here is derived from an EMBL/GenBank/DDBJ whole genome shotgun (WGS) entry which is preliminary data.</text>
</comment>
<gene>
    <name evidence="1" type="ORF">C484_10566</name>
</gene>
<keyword evidence="2" id="KW-1185">Reference proteome</keyword>
<reference evidence="1 2" key="1">
    <citation type="journal article" date="2014" name="PLoS Genet.">
        <title>Phylogenetically driven sequencing of extremely halophilic archaea reveals strategies for static and dynamic osmo-response.</title>
        <authorList>
            <person name="Becker E.A."/>
            <person name="Seitzer P.M."/>
            <person name="Tritt A."/>
            <person name="Larsen D."/>
            <person name="Krusor M."/>
            <person name="Yao A.I."/>
            <person name="Wu D."/>
            <person name="Madern D."/>
            <person name="Eisen J.A."/>
            <person name="Darling A.E."/>
            <person name="Facciotti M.T."/>
        </authorList>
    </citation>
    <scope>NUCLEOTIDE SEQUENCE [LARGE SCALE GENOMIC DNA]</scope>
    <source>
        <strain evidence="1 2">DSM 12281</strain>
    </source>
</reference>
<proteinExistence type="predicted"/>
<dbReference type="EMBL" id="AOIL01000037">
    <property type="protein sequence ID" value="ELY91464.1"/>
    <property type="molecule type" value="Genomic_DNA"/>
</dbReference>
<evidence type="ECO:0000313" key="1">
    <source>
        <dbReference type="EMBL" id="ELY91464.1"/>
    </source>
</evidence>
<dbReference type="STRING" id="1230458.C484_10566"/>
<accession>L9ZYS2</accession>
<dbReference type="AlphaFoldDB" id="L9ZYS2"/>
<dbReference type="RefSeq" id="WP_006825866.1">
    <property type="nucleotide sequence ID" value="NZ_AOIL01000037.1"/>
</dbReference>
<organism evidence="1 2">
    <name type="scientific">Natrialba taiwanensis DSM 12281</name>
    <dbReference type="NCBI Taxonomy" id="1230458"/>
    <lineage>
        <taxon>Archaea</taxon>
        <taxon>Methanobacteriati</taxon>
        <taxon>Methanobacteriota</taxon>
        <taxon>Stenosarchaea group</taxon>
        <taxon>Halobacteria</taxon>
        <taxon>Halobacteriales</taxon>
        <taxon>Natrialbaceae</taxon>
        <taxon>Natrialba</taxon>
    </lineage>
</organism>
<dbReference type="PATRIC" id="fig|1230458.4.peg.2127"/>
<dbReference type="OrthoDB" id="205871at2157"/>